<protein>
    <submittedName>
        <fullName evidence="2">Uncharacterized protein</fullName>
    </submittedName>
</protein>
<feature type="region of interest" description="Disordered" evidence="1">
    <location>
        <begin position="74"/>
        <end position="148"/>
    </location>
</feature>
<evidence type="ECO:0000256" key="1">
    <source>
        <dbReference type="SAM" id="MobiDB-lite"/>
    </source>
</evidence>
<proteinExistence type="predicted"/>
<evidence type="ECO:0000313" key="3">
    <source>
        <dbReference type="Proteomes" id="UP001595539"/>
    </source>
</evidence>
<feature type="compositionally biased region" description="Basic and acidic residues" evidence="1">
    <location>
        <begin position="78"/>
        <end position="96"/>
    </location>
</feature>
<gene>
    <name evidence="2" type="ORF">ACFOM8_16320</name>
</gene>
<dbReference type="RefSeq" id="WP_377763123.1">
    <property type="nucleotide sequence ID" value="NZ_JBHRXY010000018.1"/>
</dbReference>
<feature type="compositionally biased region" description="Pro residues" evidence="1">
    <location>
        <begin position="138"/>
        <end position="148"/>
    </location>
</feature>
<sequence>MDGVQILTGGHLMGQFLSPRTNPRTDSFWWFGDDPRLLRDDGAQAIRPAAGCDFVMRKRQALVLGVADLEGGNGAKDFLGHDRVAGGDATDQERVGKSCPHGRIPRRRTGSPKPPAAVCTRPPPSFSANSRGSGSAQPSPPAPWGETN</sequence>
<dbReference type="EMBL" id="JBHRXY010000018">
    <property type="protein sequence ID" value="MFC3631008.1"/>
    <property type="molecule type" value="Genomic_DNA"/>
</dbReference>
<accession>A0ABV7U7S0</accession>
<evidence type="ECO:0000313" key="2">
    <source>
        <dbReference type="EMBL" id="MFC3631008.1"/>
    </source>
</evidence>
<organism evidence="2 3">
    <name type="scientific">Paracoccus angustae</name>
    <dbReference type="NCBI Taxonomy" id="1671480"/>
    <lineage>
        <taxon>Bacteria</taxon>
        <taxon>Pseudomonadati</taxon>
        <taxon>Pseudomonadota</taxon>
        <taxon>Alphaproteobacteria</taxon>
        <taxon>Rhodobacterales</taxon>
        <taxon>Paracoccaceae</taxon>
        <taxon>Paracoccus</taxon>
    </lineage>
</organism>
<comment type="caution">
    <text evidence="2">The sequence shown here is derived from an EMBL/GenBank/DDBJ whole genome shotgun (WGS) entry which is preliminary data.</text>
</comment>
<dbReference type="Proteomes" id="UP001595539">
    <property type="component" value="Unassembled WGS sequence"/>
</dbReference>
<keyword evidence="3" id="KW-1185">Reference proteome</keyword>
<reference evidence="3" key="1">
    <citation type="journal article" date="2019" name="Int. J. Syst. Evol. Microbiol.">
        <title>The Global Catalogue of Microorganisms (GCM) 10K type strain sequencing project: providing services to taxonomists for standard genome sequencing and annotation.</title>
        <authorList>
            <consortium name="The Broad Institute Genomics Platform"/>
            <consortium name="The Broad Institute Genome Sequencing Center for Infectious Disease"/>
            <person name="Wu L."/>
            <person name="Ma J."/>
        </authorList>
    </citation>
    <scope>NUCLEOTIDE SEQUENCE [LARGE SCALE GENOMIC DNA]</scope>
    <source>
        <strain evidence="3">KCTC 42473</strain>
    </source>
</reference>
<name>A0ABV7U7S0_9RHOB</name>